<dbReference type="Proteomes" id="UP000243106">
    <property type="component" value="Unassembled WGS sequence"/>
</dbReference>
<dbReference type="InterPro" id="IPR050523">
    <property type="entry name" value="AKR_Detox_Biosynth"/>
</dbReference>
<feature type="domain" description="NADP-dependent oxidoreductase" evidence="2">
    <location>
        <begin position="16"/>
        <end position="346"/>
    </location>
</feature>
<dbReference type="Gene3D" id="3.20.20.100">
    <property type="entry name" value="NADP-dependent oxidoreductase domain"/>
    <property type="match status" value="1"/>
</dbReference>
<organism evidence="3 4">
    <name type="scientific">Roseivivax halotolerans</name>
    <dbReference type="NCBI Taxonomy" id="93684"/>
    <lineage>
        <taxon>Bacteria</taxon>
        <taxon>Pseudomonadati</taxon>
        <taxon>Pseudomonadota</taxon>
        <taxon>Alphaproteobacteria</taxon>
        <taxon>Rhodobacterales</taxon>
        <taxon>Roseobacteraceae</taxon>
        <taxon>Roseivivax</taxon>
    </lineage>
</organism>
<dbReference type="PANTHER" id="PTHR43364:SF4">
    <property type="entry name" value="NAD(P)-LINKED OXIDOREDUCTASE SUPERFAMILY PROTEIN"/>
    <property type="match status" value="1"/>
</dbReference>
<reference evidence="4" key="1">
    <citation type="submission" date="2016-10" db="EMBL/GenBank/DDBJ databases">
        <authorList>
            <person name="Varghese N."/>
            <person name="Submissions S."/>
        </authorList>
    </citation>
    <scope>NUCLEOTIDE SEQUENCE [LARGE SCALE GENOMIC DNA]</scope>
    <source>
        <strain evidence="4">JCM 10271</strain>
    </source>
</reference>
<sequence length="353" mass="38504">MKKNKLGRSGIEVTEVCLGTMTFGSQTDAETAHAQIERAGAAGIDFMDAAEMYPVNPVKAETIGHTEAIIGDWFEKSGRRNDWVLATKVSGAGLGAVRDGAPISPATMTEALEASLRRLKTDVIDLYQLHWPNRGSYAFRQQWSFAPWEQDSAATRQHMSDVLGWAAREVERGTIRAMGLSNESAWGTMAFNRIAEAEGLPRMDAVQNEYSLLYRMADTDLAEVLLHEEVGFLPYSPLGAGLLSGKYQDGAMPKGSRMEVNVADGGAGDLGGRKTDRAFEAVAAYLQIARDFGHDPVHMAFAWSARRPFVTSSIFGATTLDQLDHALGAIETELSQDCLDALDAAWRAHPFPY</sequence>
<keyword evidence="4" id="KW-1185">Reference proteome</keyword>
<keyword evidence="1" id="KW-0560">Oxidoreductase</keyword>
<dbReference type="GO" id="GO:0016491">
    <property type="term" value="F:oxidoreductase activity"/>
    <property type="evidence" value="ECO:0007669"/>
    <property type="project" value="UniProtKB-KW"/>
</dbReference>
<dbReference type="InterPro" id="IPR036812">
    <property type="entry name" value="NAD(P)_OxRdtase_dom_sf"/>
</dbReference>
<dbReference type="EMBL" id="FOXV01000004">
    <property type="protein sequence ID" value="SFQ34662.1"/>
    <property type="molecule type" value="Genomic_DNA"/>
</dbReference>
<evidence type="ECO:0000256" key="1">
    <source>
        <dbReference type="ARBA" id="ARBA00023002"/>
    </source>
</evidence>
<dbReference type="AlphaFoldDB" id="A0A1I5XRS6"/>
<dbReference type="InterPro" id="IPR023210">
    <property type="entry name" value="NADP_OxRdtase_dom"/>
</dbReference>
<dbReference type="RefSeq" id="WP_093010193.1">
    <property type="nucleotide sequence ID" value="NZ_FOXV01000004.1"/>
</dbReference>
<evidence type="ECO:0000313" key="4">
    <source>
        <dbReference type="Proteomes" id="UP000243106"/>
    </source>
</evidence>
<gene>
    <name evidence="3" type="ORF">SAMN05421853_10475</name>
</gene>
<accession>A0A1I5XRS6</accession>
<evidence type="ECO:0000313" key="3">
    <source>
        <dbReference type="EMBL" id="SFQ34662.1"/>
    </source>
</evidence>
<evidence type="ECO:0000259" key="2">
    <source>
        <dbReference type="Pfam" id="PF00248"/>
    </source>
</evidence>
<dbReference type="SUPFAM" id="SSF51430">
    <property type="entry name" value="NAD(P)-linked oxidoreductase"/>
    <property type="match status" value="1"/>
</dbReference>
<proteinExistence type="predicted"/>
<dbReference type="PANTHER" id="PTHR43364">
    <property type="entry name" value="NADH-SPECIFIC METHYLGLYOXAL REDUCTASE-RELATED"/>
    <property type="match status" value="1"/>
</dbReference>
<dbReference type="Pfam" id="PF00248">
    <property type="entry name" value="Aldo_ket_red"/>
    <property type="match status" value="1"/>
</dbReference>
<protein>
    <submittedName>
        <fullName evidence="3">Predicted oxidoreductase</fullName>
    </submittedName>
</protein>
<dbReference type="STRING" id="93684.SAMN05421853_10475"/>
<name>A0A1I5XRS6_9RHOB</name>